<dbReference type="GO" id="GO:0005886">
    <property type="term" value="C:plasma membrane"/>
    <property type="evidence" value="ECO:0007669"/>
    <property type="project" value="TreeGrafter"/>
</dbReference>
<reference evidence="10 11" key="1">
    <citation type="submission" date="2015-09" db="EMBL/GenBank/DDBJ databases">
        <title>Complete genome sequence of Defluviimonas alba cai42t isolated from an oilfield in Xinjiang.</title>
        <authorList>
            <person name="Geng S."/>
            <person name="Pan X."/>
            <person name="Wu X."/>
        </authorList>
    </citation>
    <scope>NUCLEOTIDE SEQUENCE [LARGE SCALE GENOMIC DNA]</scope>
    <source>
        <strain evidence="11">cai42</strain>
    </source>
</reference>
<evidence type="ECO:0000256" key="9">
    <source>
        <dbReference type="SAM" id="Phobius"/>
    </source>
</evidence>
<dbReference type="PANTHER" id="PTHR30578">
    <property type="entry name" value="ELECTRON TRANSPORT COMPLEX PROTEIN RNFD"/>
    <property type="match status" value="1"/>
</dbReference>
<feature type="transmembrane region" description="Helical" evidence="9">
    <location>
        <begin position="21"/>
        <end position="38"/>
    </location>
</feature>
<evidence type="ECO:0000256" key="3">
    <source>
        <dbReference type="ARBA" id="ARBA00022630"/>
    </source>
</evidence>
<dbReference type="STRING" id="1335048.AKL17_1537"/>
<dbReference type="InterPro" id="IPR004338">
    <property type="entry name" value="NqrB/RnfD"/>
</dbReference>
<evidence type="ECO:0000256" key="5">
    <source>
        <dbReference type="ARBA" id="ARBA00022692"/>
    </source>
</evidence>
<dbReference type="AlphaFoldDB" id="A0A159Z3L8"/>
<keyword evidence="5 9" id="KW-0812">Transmembrane</keyword>
<gene>
    <name evidence="10" type="ORF">AKL17_1537</name>
</gene>
<organism evidence="10 11">
    <name type="scientific">Frigidibacter mobilis</name>
    <dbReference type="NCBI Taxonomy" id="1335048"/>
    <lineage>
        <taxon>Bacteria</taxon>
        <taxon>Pseudomonadati</taxon>
        <taxon>Pseudomonadota</taxon>
        <taxon>Alphaproteobacteria</taxon>
        <taxon>Rhodobacterales</taxon>
        <taxon>Paracoccaceae</taxon>
        <taxon>Frigidibacter</taxon>
    </lineage>
</organism>
<name>A0A159Z3L8_9RHOB</name>
<proteinExistence type="predicted"/>
<evidence type="ECO:0000313" key="10">
    <source>
        <dbReference type="EMBL" id="AMY68790.1"/>
    </source>
</evidence>
<protein>
    <submittedName>
        <fullName evidence="10">Electron transport complex protein RnfD</fullName>
    </submittedName>
</protein>
<dbReference type="Proteomes" id="UP000076128">
    <property type="component" value="Chromosome"/>
</dbReference>
<dbReference type="PATRIC" id="fig|1335048.3.peg.1599"/>
<evidence type="ECO:0000256" key="2">
    <source>
        <dbReference type="ARBA" id="ARBA00022553"/>
    </source>
</evidence>
<sequence length="204" mass="21558">MTLHLIGSGPHTHTLFTVPRTMMAVIAALAPATGFALYQFGWPAIFLFLVTLLSAWLFEVASLWIARRPIAPFARDGSALLTGWLVAMTLPPHAPWWVGVLGAGIAIVIGKHLFGGLGQNLFNPAMVARAMLVIALPVQMTAWVAPPGLLNGPDIWQGLAITFAGAPPVDAVSSASTLGLVQSQLGAGPAWPRLRRRFPTCAPG</sequence>
<dbReference type="RefSeq" id="WP_250647470.1">
    <property type="nucleotide sequence ID" value="NZ_CP012661.1"/>
</dbReference>
<evidence type="ECO:0000256" key="1">
    <source>
        <dbReference type="ARBA" id="ARBA00022448"/>
    </source>
</evidence>
<dbReference type="PANTHER" id="PTHR30578:SF0">
    <property type="entry name" value="ION-TRANSLOCATING OXIDOREDUCTASE COMPLEX SUBUNIT D"/>
    <property type="match status" value="1"/>
</dbReference>
<keyword evidence="3" id="KW-0285">Flavoprotein</keyword>
<dbReference type="Pfam" id="PF03116">
    <property type="entry name" value="NQR2_RnfD_RnfE"/>
    <property type="match status" value="1"/>
</dbReference>
<evidence type="ECO:0000313" key="11">
    <source>
        <dbReference type="Proteomes" id="UP000076128"/>
    </source>
</evidence>
<accession>A0A159Z3L8</accession>
<dbReference type="GO" id="GO:0055085">
    <property type="term" value="P:transmembrane transport"/>
    <property type="evidence" value="ECO:0007669"/>
    <property type="project" value="InterPro"/>
</dbReference>
<evidence type="ECO:0000256" key="6">
    <source>
        <dbReference type="ARBA" id="ARBA00022967"/>
    </source>
</evidence>
<evidence type="ECO:0000256" key="4">
    <source>
        <dbReference type="ARBA" id="ARBA00022643"/>
    </source>
</evidence>
<dbReference type="KEGG" id="daa:AKL17_1537"/>
<keyword evidence="1" id="KW-0813">Transport</keyword>
<keyword evidence="4" id="KW-0288">FMN</keyword>
<keyword evidence="2" id="KW-0597">Phosphoprotein</keyword>
<dbReference type="EMBL" id="CP012661">
    <property type="protein sequence ID" value="AMY68790.1"/>
    <property type="molecule type" value="Genomic_DNA"/>
</dbReference>
<keyword evidence="7 9" id="KW-1133">Transmembrane helix</keyword>
<feature type="transmembrane region" description="Helical" evidence="9">
    <location>
        <begin position="126"/>
        <end position="145"/>
    </location>
</feature>
<feature type="transmembrane region" description="Helical" evidence="9">
    <location>
        <begin position="44"/>
        <end position="66"/>
    </location>
</feature>
<evidence type="ECO:0000256" key="8">
    <source>
        <dbReference type="ARBA" id="ARBA00023136"/>
    </source>
</evidence>
<keyword evidence="6" id="KW-1278">Translocase</keyword>
<keyword evidence="11" id="KW-1185">Reference proteome</keyword>
<feature type="transmembrane region" description="Helical" evidence="9">
    <location>
        <begin position="96"/>
        <end position="114"/>
    </location>
</feature>
<keyword evidence="8 9" id="KW-0472">Membrane</keyword>
<evidence type="ECO:0000256" key="7">
    <source>
        <dbReference type="ARBA" id="ARBA00022989"/>
    </source>
</evidence>